<name>A0A1B9IKF4_9TREE</name>
<organism evidence="1 2">
    <name type="scientific">Kwoniella mangroviensis CBS 10435</name>
    <dbReference type="NCBI Taxonomy" id="1331196"/>
    <lineage>
        <taxon>Eukaryota</taxon>
        <taxon>Fungi</taxon>
        <taxon>Dikarya</taxon>
        <taxon>Basidiomycota</taxon>
        <taxon>Agaricomycotina</taxon>
        <taxon>Tremellomycetes</taxon>
        <taxon>Tremellales</taxon>
        <taxon>Cryptococcaceae</taxon>
        <taxon>Kwoniella</taxon>
    </lineage>
</organism>
<dbReference type="Proteomes" id="UP000092583">
    <property type="component" value="Unassembled WGS sequence"/>
</dbReference>
<reference evidence="1 2" key="1">
    <citation type="submission" date="2013-07" db="EMBL/GenBank/DDBJ databases">
        <title>The Genome Sequence of Kwoniella mangroviensis CBS10435.</title>
        <authorList>
            <consortium name="The Broad Institute Genome Sequencing Platform"/>
            <person name="Cuomo C."/>
            <person name="Litvintseva A."/>
            <person name="Chen Y."/>
            <person name="Heitman J."/>
            <person name="Sun S."/>
            <person name="Springer D."/>
            <person name="Dromer F."/>
            <person name="Young S.K."/>
            <person name="Zeng Q."/>
            <person name="Gargeya S."/>
            <person name="Fitzgerald M."/>
            <person name="Abouelleil A."/>
            <person name="Alvarado L."/>
            <person name="Berlin A.M."/>
            <person name="Chapman S.B."/>
            <person name="Dewar J."/>
            <person name="Goldberg J."/>
            <person name="Griggs A."/>
            <person name="Gujja S."/>
            <person name="Hansen M."/>
            <person name="Howarth C."/>
            <person name="Imamovic A."/>
            <person name="Larimer J."/>
            <person name="McCowan C."/>
            <person name="Murphy C."/>
            <person name="Pearson M."/>
            <person name="Priest M."/>
            <person name="Roberts A."/>
            <person name="Saif S."/>
            <person name="Shea T."/>
            <person name="Sykes S."/>
            <person name="Wortman J."/>
            <person name="Nusbaum C."/>
            <person name="Birren B."/>
        </authorList>
    </citation>
    <scope>NUCLEOTIDE SEQUENCE [LARGE SCALE GENOMIC DNA]</scope>
    <source>
        <strain evidence="1 2">CBS 10435</strain>
    </source>
</reference>
<protein>
    <submittedName>
        <fullName evidence="1">Uncharacterized protein</fullName>
    </submittedName>
</protein>
<accession>A0A1B9IKF4</accession>
<gene>
    <name evidence="1" type="ORF">L486_06080</name>
</gene>
<proteinExistence type="predicted"/>
<evidence type="ECO:0000313" key="2">
    <source>
        <dbReference type="Proteomes" id="UP000092583"/>
    </source>
</evidence>
<dbReference type="EMBL" id="KV700091">
    <property type="protein sequence ID" value="OCF56139.1"/>
    <property type="molecule type" value="Genomic_DNA"/>
</dbReference>
<keyword evidence="2" id="KW-1185">Reference proteome</keyword>
<dbReference type="AlphaFoldDB" id="A0A1B9IKF4"/>
<sequence length="81" mass="9094">MRKLKEVQSSPIAKELMITLNESKSGSSLMTLVEEMFTLVEEVTMTTQSLTDTTIHGLLSSPIQCPETTKLRRLLVQLRAE</sequence>
<evidence type="ECO:0000313" key="1">
    <source>
        <dbReference type="EMBL" id="OCF56139.1"/>
    </source>
</evidence>
<reference evidence="2" key="2">
    <citation type="submission" date="2013-12" db="EMBL/GenBank/DDBJ databases">
        <title>Evolution of pathogenesis and genome organization in the Tremellales.</title>
        <authorList>
            <person name="Cuomo C."/>
            <person name="Litvintseva A."/>
            <person name="Heitman J."/>
            <person name="Chen Y."/>
            <person name="Sun S."/>
            <person name="Springer D."/>
            <person name="Dromer F."/>
            <person name="Young S."/>
            <person name="Zeng Q."/>
            <person name="Chapman S."/>
            <person name="Gujja S."/>
            <person name="Saif S."/>
            <person name="Birren B."/>
        </authorList>
    </citation>
    <scope>NUCLEOTIDE SEQUENCE [LARGE SCALE GENOMIC DNA]</scope>
    <source>
        <strain evidence="2">CBS 10435</strain>
    </source>
</reference>